<keyword evidence="4" id="KW-0460">Magnesium</keyword>
<dbReference type="InterPro" id="IPR033129">
    <property type="entry name" value="PEPCASE_His_AS"/>
</dbReference>
<dbReference type="HAMAP" id="MF_00595">
    <property type="entry name" value="PEPcase_type1"/>
    <property type="match status" value="1"/>
</dbReference>
<reference evidence="7" key="1">
    <citation type="submission" date="2018-06" db="EMBL/GenBank/DDBJ databases">
        <authorList>
            <person name="Zhirakovskaya E."/>
        </authorList>
    </citation>
    <scope>NUCLEOTIDE SEQUENCE</scope>
</reference>
<dbReference type="GO" id="GO:0006099">
    <property type="term" value="P:tricarboxylic acid cycle"/>
    <property type="evidence" value="ECO:0007669"/>
    <property type="project" value="InterPro"/>
</dbReference>
<comment type="similarity">
    <text evidence="2">Belongs to the PEPCase type 1 family.</text>
</comment>
<name>A0A3B1BIZ2_9ZZZZ</name>
<dbReference type="GO" id="GO:0005829">
    <property type="term" value="C:cytosol"/>
    <property type="evidence" value="ECO:0007669"/>
    <property type="project" value="TreeGrafter"/>
</dbReference>
<evidence type="ECO:0000256" key="4">
    <source>
        <dbReference type="ARBA" id="ARBA00022842"/>
    </source>
</evidence>
<dbReference type="EMBL" id="UOFU01000394">
    <property type="protein sequence ID" value="VAX04817.1"/>
    <property type="molecule type" value="Genomic_DNA"/>
</dbReference>
<evidence type="ECO:0000256" key="3">
    <source>
        <dbReference type="ARBA" id="ARBA00012305"/>
    </source>
</evidence>
<dbReference type="InterPro" id="IPR018129">
    <property type="entry name" value="PEP_COase_Lys_AS"/>
</dbReference>
<dbReference type="PROSITE" id="PS00393">
    <property type="entry name" value="PEPCASE_2"/>
    <property type="match status" value="1"/>
</dbReference>
<evidence type="ECO:0000256" key="1">
    <source>
        <dbReference type="ARBA" id="ARBA00001946"/>
    </source>
</evidence>
<protein>
    <recommendedName>
        <fullName evidence="3">phosphoenolpyruvate carboxylase</fullName>
        <ecNumber evidence="3">4.1.1.31</ecNumber>
    </recommendedName>
</protein>
<keyword evidence="7" id="KW-0670">Pyruvate</keyword>
<evidence type="ECO:0000256" key="5">
    <source>
        <dbReference type="ARBA" id="ARBA00023239"/>
    </source>
</evidence>
<keyword evidence="5 7" id="KW-0456">Lyase</keyword>
<keyword evidence="6" id="KW-0120">Carbon dioxide fixation</keyword>
<dbReference type="PROSITE" id="PS00781">
    <property type="entry name" value="PEPCASE_1"/>
    <property type="match status" value="1"/>
</dbReference>
<evidence type="ECO:0000256" key="6">
    <source>
        <dbReference type="ARBA" id="ARBA00023300"/>
    </source>
</evidence>
<dbReference type="GO" id="GO:0008964">
    <property type="term" value="F:phosphoenolpyruvate carboxylase activity"/>
    <property type="evidence" value="ECO:0007669"/>
    <property type="project" value="UniProtKB-EC"/>
</dbReference>
<dbReference type="PANTHER" id="PTHR30523">
    <property type="entry name" value="PHOSPHOENOLPYRUVATE CARBOXYLASE"/>
    <property type="match status" value="1"/>
</dbReference>
<dbReference type="AlphaFoldDB" id="A0A3B1BIZ2"/>
<dbReference type="PANTHER" id="PTHR30523:SF46">
    <property type="entry name" value="PHOSPHOENOLPYRUVATE CARBOXYLASE"/>
    <property type="match status" value="1"/>
</dbReference>
<comment type="cofactor">
    <cofactor evidence="1">
        <name>Mg(2+)</name>
        <dbReference type="ChEBI" id="CHEBI:18420"/>
    </cofactor>
</comment>
<dbReference type="InterPro" id="IPR015813">
    <property type="entry name" value="Pyrv/PenolPyrv_kinase-like_dom"/>
</dbReference>
<dbReference type="GO" id="GO:0015977">
    <property type="term" value="P:carbon fixation"/>
    <property type="evidence" value="ECO:0007669"/>
    <property type="project" value="UniProtKB-KW"/>
</dbReference>
<dbReference type="Gene3D" id="1.20.1440.90">
    <property type="entry name" value="Phosphoenolpyruvate/pyruvate domain"/>
    <property type="match status" value="1"/>
</dbReference>
<evidence type="ECO:0000256" key="2">
    <source>
        <dbReference type="ARBA" id="ARBA00008346"/>
    </source>
</evidence>
<dbReference type="InterPro" id="IPR022805">
    <property type="entry name" value="PEP_COase_bac/pln-type"/>
</dbReference>
<accession>A0A3B1BIZ2</accession>
<dbReference type="Pfam" id="PF00311">
    <property type="entry name" value="PEPcase"/>
    <property type="match status" value="1"/>
</dbReference>
<gene>
    <name evidence="7" type="ORF">MNBD_GAMMA20-1152</name>
</gene>
<dbReference type="InterPro" id="IPR021135">
    <property type="entry name" value="PEP_COase"/>
</dbReference>
<evidence type="ECO:0000313" key="7">
    <source>
        <dbReference type="EMBL" id="VAX04817.1"/>
    </source>
</evidence>
<dbReference type="PRINTS" id="PR00150">
    <property type="entry name" value="PEPCARBXLASE"/>
</dbReference>
<proteinExistence type="inferred from homology"/>
<dbReference type="NCBIfam" id="NF000584">
    <property type="entry name" value="PRK00009.1"/>
    <property type="match status" value="1"/>
</dbReference>
<sequence length="932" mass="106366">MSSNANDKVLRSRVKLLGTLLGNVLKEQEGGEVLAAVESLRKGFISLRKQDNPARRRRLKRLIETLPPQTLVHVVRAFNIYFSLVNIAEESYFHQQRRKQLHRGGQLWTGSFDTTLRELREKDISPEKLQPLLDQLAYIPVITAHPTEAKRRTIMDGLRRIFVTNQKLDDTRLNKAERDEIVNELESQIQILWKTDEVRSIRPRVEDEITYGLAYFNECLFDAVPQTYRNFERAMARVCSEQSVTVPSFLRFGSWIGGDRDGNPNVKPETTVMALRMQSHTVLLEYLQRIPHLIELLTHSDKLCTPNTALTKSLLDDNTAYAEFAFHDKPTRYAHEPYRRKLRVVRYRLERNLVHIKDLLLGREARNETHIEHRYDSELDFLADLKLIYQSLLSHDDARIANGKLKDLIRLVETFGFYCLQLDVRQESTRHSEAIAELFRQRGKDYEALDEDGRMALLEQAIRNPAGLDPSDASLSEATRETLEVFGIMSSLRTEISAKAFGSYVISMTHEASHVMEVMLLARLSGLARIDGDHIGSHISISPLFETIEDLEHIEPVMERLLKNETYSALLATNGNLQEIMLGYSDSCKDGGILASGWNLYEAQKRVTRLTNAHGVQCRLFHGRGGTIGRGGGPTHEAILAQPEGTVHGQIKFTEQGEVLSSKYSNQETAVYELTMGITGLIKASCNLVQPTDPERRDYLAVMDELADSGEQAYRQLTDETPGFLDYFYEATPVTEIGLLNIGSRPSHRKKGDRAKTSVRAIAWVFGWAQSRHTLPAWYGIGSAIEKWRGNDPVRLAQLQKMYEDWPFFRALLSNTQMALYKAEPDIAREYAGLSRDKKTGERIYSAFHDEFYRTVNQVLNISGNQNLLGETPRLELSLMRRNPYLDPLNHIQLTLLKRYRDESLPEAEREQWLDPLLRSINAIAAGMRNTG</sequence>
<dbReference type="SUPFAM" id="SSF51621">
    <property type="entry name" value="Phosphoenolpyruvate/pyruvate domain"/>
    <property type="match status" value="1"/>
</dbReference>
<dbReference type="EC" id="4.1.1.31" evidence="3"/>
<organism evidence="7">
    <name type="scientific">hydrothermal vent metagenome</name>
    <dbReference type="NCBI Taxonomy" id="652676"/>
    <lineage>
        <taxon>unclassified sequences</taxon>
        <taxon>metagenomes</taxon>
        <taxon>ecological metagenomes</taxon>
    </lineage>
</organism>